<dbReference type="AlphaFoldDB" id="A0A9D4RCQ4"/>
<name>A0A9D4RCQ4_DREPO</name>
<evidence type="ECO:0000313" key="3">
    <source>
        <dbReference type="Proteomes" id="UP000828390"/>
    </source>
</evidence>
<reference evidence="2" key="2">
    <citation type="submission" date="2020-11" db="EMBL/GenBank/DDBJ databases">
        <authorList>
            <person name="McCartney M.A."/>
            <person name="Auch B."/>
            <person name="Kono T."/>
            <person name="Mallez S."/>
            <person name="Becker A."/>
            <person name="Gohl D.M."/>
            <person name="Silverstein K.A.T."/>
            <person name="Koren S."/>
            <person name="Bechman K.B."/>
            <person name="Herman A."/>
            <person name="Abrahante J.E."/>
            <person name="Garbe J."/>
        </authorList>
    </citation>
    <scope>NUCLEOTIDE SEQUENCE</scope>
    <source>
        <strain evidence="2">Duluth1</strain>
        <tissue evidence="2">Whole animal</tissue>
    </source>
</reference>
<protein>
    <submittedName>
        <fullName evidence="2">Uncharacterized protein</fullName>
    </submittedName>
</protein>
<accession>A0A9D4RCQ4</accession>
<dbReference type="PANTHER" id="PTHR34438">
    <property type="entry name" value="SI:DKEY-97L20.6"/>
    <property type="match status" value="1"/>
</dbReference>
<comment type="caution">
    <text evidence="2">The sequence shown here is derived from an EMBL/GenBank/DDBJ whole genome shotgun (WGS) entry which is preliminary data.</text>
</comment>
<feature type="compositionally biased region" description="Basic and acidic residues" evidence="1">
    <location>
        <begin position="342"/>
        <end position="351"/>
    </location>
</feature>
<gene>
    <name evidence="2" type="ORF">DPMN_026570</name>
</gene>
<dbReference type="PANTHER" id="PTHR34438:SF1">
    <property type="entry name" value="CHROMOSOME 2 OPEN READING FRAME 81"/>
    <property type="match status" value="1"/>
</dbReference>
<feature type="compositionally biased region" description="Basic and acidic residues" evidence="1">
    <location>
        <begin position="184"/>
        <end position="207"/>
    </location>
</feature>
<organism evidence="2 3">
    <name type="scientific">Dreissena polymorpha</name>
    <name type="common">Zebra mussel</name>
    <name type="synonym">Mytilus polymorpha</name>
    <dbReference type="NCBI Taxonomy" id="45954"/>
    <lineage>
        <taxon>Eukaryota</taxon>
        <taxon>Metazoa</taxon>
        <taxon>Spiralia</taxon>
        <taxon>Lophotrochozoa</taxon>
        <taxon>Mollusca</taxon>
        <taxon>Bivalvia</taxon>
        <taxon>Autobranchia</taxon>
        <taxon>Heteroconchia</taxon>
        <taxon>Euheterodonta</taxon>
        <taxon>Imparidentia</taxon>
        <taxon>Neoheterodontei</taxon>
        <taxon>Myida</taxon>
        <taxon>Dreissenoidea</taxon>
        <taxon>Dreissenidae</taxon>
        <taxon>Dreissena</taxon>
    </lineage>
</organism>
<dbReference type="OrthoDB" id="193650at2759"/>
<sequence length="458" mass="51490">MSKATVSKSRAEKAGKVPPAQTPVVSHEIVPGKFNDHDWNMMVDRDGAEDFVDDIVDDLIGITLNKCYELFIQRQLIPFTVSQAKDAILKIVEWRFLKRDEGEKSPETDPGWMQDEEPDPAETDCWAQGSVPKTFLPSQAVEILPEVTEEVAEVEDDGNQMMEEQDNVVVNDEPELEDQVSEPDMTREEELRKAREQEEKAKAEPEKKKRRKFKPYTGKLRPQPNNLTESLEQTEMTLLSAEIAASMPRQLGSLVPIVTMPASCHNILKVQSGRPPGNKDVEYDDYGNVVAVIKLNPEKLPSHRVKVNYQVVDPAVEAAQARLDAMRTGRYVAPKPKRKQTKKDELTDSVKESNSNQLPAKTPLPPPMIETMEVAPGVTIREGGRLKQGPSRYIRRIDMLNQNHKGLKPVMTQSTTPRLSVSELLDRHTPILRPIHDNSPLPPIMAIPHPPEKPKVAT</sequence>
<evidence type="ECO:0000313" key="2">
    <source>
        <dbReference type="EMBL" id="KAH3863581.1"/>
    </source>
</evidence>
<dbReference type="EMBL" id="JAIWYP010000002">
    <property type="protein sequence ID" value="KAH3863581.1"/>
    <property type="molecule type" value="Genomic_DNA"/>
</dbReference>
<feature type="compositionally biased region" description="Pro residues" evidence="1">
    <location>
        <begin position="440"/>
        <end position="449"/>
    </location>
</feature>
<feature type="region of interest" description="Disordered" evidence="1">
    <location>
        <begin position="1"/>
        <end position="22"/>
    </location>
</feature>
<keyword evidence="3" id="KW-1185">Reference proteome</keyword>
<reference evidence="2" key="1">
    <citation type="journal article" date="2019" name="bioRxiv">
        <title>The Genome of the Zebra Mussel, Dreissena polymorpha: A Resource for Invasive Species Research.</title>
        <authorList>
            <person name="McCartney M.A."/>
            <person name="Auch B."/>
            <person name="Kono T."/>
            <person name="Mallez S."/>
            <person name="Zhang Y."/>
            <person name="Obille A."/>
            <person name="Becker A."/>
            <person name="Abrahante J.E."/>
            <person name="Garbe J."/>
            <person name="Badalamenti J.P."/>
            <person name="Herman A."/>
            <person name="Mangelson H."/>
            <person name="Liachko I."/>
            <person name="Sullivan S."/>
            <person name="Sone E.D."/>
            <person name="Koren S."/>
            <person name="Silverstein K.A.T."/>
            <person name="Beckman K.B."/>
            <person name="Gohl D.M."/>
        </authorList>
    </citation>
    <scope>NUCLEOTIDE SEQUENCE</scope>
    <source>
        <strain evidence="2">Duluth1</strain>
        <tissue evidence="2">Whole animal</tissue>
    </source>
</reference>
<dbReference type="InterPro" id="IPR028042">
    <property type="entry name" value="DUF4639"/>
</dbReference>
<feature type="region of interest" description="Disordered" evidence="1">
    <location>
        <begin position="327"/>
        <end position="368"/>
    </location>
</feature>
<feature type="region of interest" description="Disordered" evidence="1">
    <location>
        <begin position="101"/>
        <end position="128"/>
    </location>
</feature>
<feature type="compositionally biased region" description="Acidic residues" evidence="1">
    <location>
        <begin position="172"/>
        <end position="181"/>
    </location>
</feature>
<dbReference type="Pfam" id="PF15479">
    <property type="entry name" value="DUF4639"/>
    <property type="match status" value="1"/>
</dbReference>
<dbReference type="Proteomes" id="UP000828390">
    <property type="component" value="Unassembled WGS sequence"/>
</dbReference>
<proteinExistence type="predicted"/>
<evidence type="ECO:0000256" key="1">
    <source>
        <dbReference type="SAM" id="MobiDB-lite"/>
    </source>
</evidence>
<feature type="region of interest" description="Disordered" evidence="1">
    <location>
        <begin position="433"/>
        <end position="458"/>
    </location>
</feature>
<feature type="region of interest" description="Disordered" evidence="1">
    <location>
        <begin position="172"/>
        <end position="225"/>
    </location>
</feature>